<proteinExistence type="predicted"/>
<evidence type="ECO:0000256" key="1">
    <source>
        <dbReference type="SAM" id="MobiDB-lite"/>
    </source>
</evidence>
<dbReference type="OMA" id="FAHTACL"/>
<accession>C6HPS2</accession>
<feature type="compositionally biased region" description="Polar residues" evidence="1">
    <location>
        <begin position="1"/>
        <end position="16"/>
    </location>
</feature>
<dbReference type="HOGENOM" id="CLU_1008214_0_0_1"/>
<dbReference type="VEuPathDB" id="FungiDB:HCDG_08203"/>
<dbReference type="AlphaFoldDB" id="C6HPS2"/>
<reference evidence="3" key="1">
    <citation type="submission" date="2009-05" db="EMBL/GenBank/DDBJ databases">
        <title>The genome sequence of Ajellomyces capsulatus strain H143.</title>
        <authorList>
            <person name="Champion M."/>
            <person name="Cuomo C.A."/>
            <person name="Ma L.-J."/>
            <person name="Henn M.R."/>
            <person name="Sil A."/>
            <person name="Goldman B."/>
            <person name="Young S.K."/>
            <person name="Kodira C.D."/>
            <person name="Zeng Q."/>
            <person name="Koehrsen M."/>
            <person name="Alvarado L."/>
            <person name="Berlin A.M."/>
            <person name="Borenstein D."/>
            <person name="Chen Z."/>
            <person name="Engels R."/>
            <person name="Freedman E."/>
            <person name="Gellesch M."/>
            <person name="Goldberg J."/>
            <person name="Griggs A."/>
            <person name="Gujja S."/>
            <person name="Heiman D.I."/>
            <person name="Hepburn T.A."/>
            <person name="Howarth C."/>
            <person name="Jen D."/>
            <person name="Larson L."/>
            <person name="Lewis B."/>
            <person name="Mehta T."/>
            <person name="Park D."/>
            <person name="Pearson M."/>
            <person name="Roberts A."/>
            <person name="Saif S."/>
            <person name="Shea T.D."/>
            <person name="Shenoy N."/>
            <person name="Sisk P."/>
            <person name="Stolte C."/>
            <person name="Sykes S."/>
            <person name="Walk T."/>
            <person name="White J."/>
            <person name="Yandava C."/>
            <person name="Klein B."/>
            <person name="McEwen J.G."/>
            <person name="Puccia R."/>
            <person name="Goldman G.H."/>
            <person name="Felipe M.S."/>
            <person name="Nino-Vega G."/>
            <person name="San-Blas G."/>
            <person name="Taylor J.W."/>
            <person name="Mendoza L."/>
            <person name="Galagan J.E."/>
            <person name="Nusbaum C."/>
            <person name="Birren B.W."/>
        </authorList>
    </citation>
    <scope>NUCLEOTIDE SEQUENCE [LARGE SCALE GENOMIC DNA]</scope>
    <source>
        <strain evidence="3">H143</strain>
    </source>
</reference>
<dbReference type="Proteomes" id="UP000002624">
    <property type="component" value="Unassembled WGS sequence"/>
</dbReference>
<gene>
    <name evidence="2" type="ORF">HCDG_08203</name>
</gene>
<organism evidence="2 3">
    <name type="scientific">Ajellomyces capsulatus (strain H143)</name>
    <name type="common">Darling's disease fungus</name>
    <name type="synonym">Histoplasma capsulatum</name>
    <dbReference type="NCBI Taxonomy" id="544712"/>
    <lineage>
        <taxon>Eukaryota</taxon>
        <taxon>Fungi</taxon>
        <taxon>Dikarya</taxon>
        <taxon>Ascomycota</taxon>
        <taxon>Pezizomycotina</taxon>
        <taxon>Eurotiomycetes</taxon>
        <taxon>Eurotiomycetidae</taxon>
        <taxon>Onygenales</taxon>
        <taxon>Ajellomycetaceae</taxon>
        <taxon>Histoplasma</taxon>
    </lineage>
</organism>
<evidence type="ECO:0000313" key="2">
    <source>
        <dbReference type="EMBL" id="EER37533.1"/>
    </source>
</evidence>
<protein>
    <submittedName>
        <fullName evidence="2">Uncharacterized protein</fullName>
    </submittedName>
</protein>
<name>C6HPS2_AJECH</name>
<feature type="region of interest" description="Disordered" evidence="1">
    <location>
        <begin position="1"/>
        <end position="25"/>
    </location>
</feature>
<feature type="region of interest" description="Disordered" evidence="1">
    <location>
        <begin position="61"/>
        <end position="87"/>
    </location>
</feature>
<dbReference type="EMBL" id="GG692434">
    <property type="protein sequence ID" value="EER37533.1"/>
    <property type="molecule type" value="Genomic_DNA"/>
</dbReference>
<evidence type="ECO:0000313" key="3">
    <source>
        <dbReference type="Proteomes" id="UP000002624"/>
    </source>
</evidence>
<sequence length="276" mass="30844">MPLQSRSSLGAKTSGSGPKPWSRAESRIGALIGGSSVPRLLPRTMCLSRFGDSVHSFSVSHRQPESLSTTRHEQTVPPTHRGILHPPLGGSYGDTVVTFDVIHGIRVGENHWAQVLAVRVVNASPSYPIALEGITTAVAKLYDPLYFDHTDDGVDPFLLAKYHYSRETVSYARLSDLQGTIQELRLRGFSQPEQKQIIKYIIEAESNIYTQDVFLRDLTPKKCLDCAGSRVQRKVDGFSGWVDWDYQPWLRAQFAHTACLVTPLMKSRFLPGLFYI</sequence>
<dbReference type="OrthoDB" id="10445383at2759"/>